<protein>
    <submittedName>
        <fullName evidence="1">Uncharacterized protein</fullName>
    </submittedName>
</protein>
<name>A0A9P6N7A5_9BASI</name>
<feature type="non-terminal residue" evidence="1">
    <location>
        <position position="85"/>
    </location>
</feature>
<gene>
    <name evidence="1" type="ORF">CROQUDRAFT_25215</name>
</gene>
<keyword evidence="2" id="KW-1185">Reference proteome</keyword>
<reference evidence="1" key="1">
    <citation type="submission" date="2013-11" db="EMBL/GenBank/DDBJ databases">
        <title>Genome sequence of the fusiform rust pathogen reveals effectors for host alternation and coevolution with pine.</title>
        <authorList>
            <consortium name="DOE Joint Genome Institute"/>
            <person name="Smith K."/>
            <person name="Pendleton A."/>
            <person name="Kubisiak T."/>
            <person name="Anderson C."/>
            <person name="Salamov A."/>
            <person name="Aerts A."/>
            <person name="Riley R."/>
            <person name="Clum A."/>
            <person name="Lindquist E."/>
            <person name="Ence D."/>
            <person name="Campbell M."/>
            <person name="Kronenberg Z."/>
            <person name="Feau N."/>
            <person name="Dhillon B."/>
            <person name="Hamelin R."/>
            <person name="Burleigh J."/>
            <person name="Smith J."/>
            <person name="Yandell M."/>
            <person name="Nelson C."/>
            <person name="Grigoriev I."/>
            <person name="Davis J."/>
        </authorList>
    </citation>
    <scope>NUCLEOTIDE SEQUENCE</scope>
    <source>
        <strain evidence="1">G11</strain>
    </source>
</reference>
<accession>A0A9P6N7A5</accession>
<dbReference type="EMBL" id="MU167397">
    <property type="protein sequence ID" value="KAG0141191.1"/>
    <property type="molecule type" value="Genomic_DNA"/>
</dbReference>
<sequence>KTQYEQVRFCVSLSGLTLPTIDTIKKFLACLKGLLGLKLVNWFSPLDNECYVMQIDVLVGLLDLSNPDLVQHLKIYPDLGLDGVV</sequence>
<feature type="non-terminal residue" evidence="1">
    <location>
        <position position="1"/>
    </location>
</feature>
<evidence type="ECO:0000313" key="1">
    <source>
        <dbReference type="EMBL" id="KAG0141191.1"/>
    </source>
</evidence>
<organism evidence="1 2">
    <name type="scientific">Cronartium quercuum f. sp. fusiforme G11</name>
    <dbReference type="NCBI Taxonomy" id="708437"/>
    <lineage>
        <taxon>Eukaryota</taxon>
        <taxon>Fungi</taxon>
        <taxon>Dikarya</taxon>
        <taxon>Basidiomycota</taxon>
        <taxon>Pucciniomycotina</taxon>
        <taxon>Pucciniomycetes</taxon>
        <taxon>Pucciniales</taxon>
        <taxon>Coleosporiaceae</taxon>
        <taxon>Cronartium</taxon>
    </lineage>
</organism>
<evidence type="ECO:0000313" key="2">
    <source>
        <dbReference type="Proteomes" id="UP000886653"/>
    </source>
</evidence>
<dbReference type="AlphaFoldDB" id="A0A9P6N7A5"/>
<comment type="caution">
    <text evidence="1">The sequence shown here is derived from an EMBL/GenBank/DDBJ whole genome shotgun (WGS) entry which is preliminary data.</text>
</comment>
<proteinExistence type="predicted"/>
<dbReference type="Proteomes" id="UP000886653">
    <property type="component" value="Unassembled WGS sequence"/>
</dbReference>